<reference evidence="2 3" key="1">
    <citation type="submission" date="2019-03" db="EMBL/GenBank/DDBJ databases">
        <title>Genomic Encyclopedia of Type Strains, Phase III (KMG-III): the genomes of soil and plant-associated and newly described type strains.</title>
        <authorList>
            <person name="Whitman W."/>
        </authorList>
    </citation>
    <scope>NUCLEOTIDE SEQUENCE [LARGE SCALE GENOMIC DNA]</scope>
    <source>
        <strain evidence="2 3">VKM Ac-2573</strain>
    </source>
</reference>
<feature type="compositionally biased region" description="Basic and acidic residues" evidence="1">
    <location>
        <begin position="317"/>
        <end position="336"/>
    </location>
</feature>
<name>A0A4R8BWB1_9ACTN</name>
<dbReference type="EMBL" id="SODP01000003">
    <property type="protein sequence ID" value="TDW66104.1"/>
    <property type="molecule type" value="Genomic_DNA"/>
</dbReference>
<evidence type="ECO:0000313" key="2">
    <source>
        <dbReference type="EMBL" id="TDW66104.1"/>
    </source>
</evidence>
<keyword evidence="3" id="KW-1185">Reference proteome</keyword>
<dbReference type="RefSeq" id="WP_134107784.1">
    <property type="nucleotide sequence ID" value="NZ_SODP01000003.1"/>
</dbReference>
<dbReference type="Proteomes" id="UP000295146">
    <property type="component" value="Unassembled WGS sequence"/>
</dbReference>
<feature type="region of interest" description="Disordered" evidence="1">
    <location>
        <begin position="291"/>
        <end position="336"/>
    </location>
</feature>
<gene>
    <name evidence="2" type="ORF">EV653_6120</name>
</gene>
<dbReference type="OrthoDB" id="3812412at2"/>
<evidence type="ECO:0000256" key="1">
    <source>
        <dbReference type="SAM" id="MobiDB-lite"/>
    </source>
</evidence>
<evidence type="ECO:0000313" key="3">
    <source>
        <dbReference type="Proteomes" id="UP000295146"/>
    </source>
</evidence>
<accession>A0A4R8BWB1</accession>
<protein>
    <submittedName>
        <fullName evidence="2">Uncharacterized protein</fullName>
    </submittedName>
</protein>
<proteinExistence type="predicted"/>
<organism evidence="2 3">
    <name type="scientific">Kribbella pratensis</name>
    <dbReference type="NCBI Taxonomy" id="2512112"/>
    <lineage>
        <taxon>Bacteria</taxon>
        <taxon>Bacillati</taxon>
        <taxon>Actinomycetota</taxon>
        <taxon>Actinomycetes</taxon>
        <taxon>Propionibacteriales</taxon>
        <taxon>Kribbellaceae</taxon>
        <taxon>Kribbella</taxon>
    </lineage>
</organism>
<comment type="caution">
    <text evidence="2">The sequence shown here is derived from an EMBL/GenBank/DDBJ whole genome shotgun (WGS) entry which is preliminary data.</text>
</comment>
<dbReference type="AlphaFoldDB" id="A0A4R8BWB1"/>
<sequence length="336" mass="35446">MAALELGSDQHSWAWSIVEAVGQVADRDVRWNGLVVVRDDGFIPSPDAGVSGLHALKSPLFLPARHADTVAEAYEQKSATGKLAPAKAQERWAALGEATGQMTSQVVGLTAPLPDLTDSKAYPEAAFNAGLSDVWTTPARLAAVWQLSESAELMLFDDVPEPVFSYAGTEPAASAARDVIAEITRLQGREATASDFSVISDELIRLPPDRRWDAVIEMAGAVHGIRSDVSRYRLAEDLRNNFLAAVEQGNPGSGTPASAVARAVRATTAEPVTRTAVDARLAMLTNDAALSPAGDALSSTSGRTPGSDGASAQPLRPGDHGVRRNPRSGRDRGGRH</sequence>